<evidence type="ECO:0000313" key="11">
    <source>
        <dbReference type="EMBL" id="KAH0463142.1"/>
    </source>
</evidence>
<keyword evidence="3" id="KW-0813">Transport</keyword>
<keyword evidence="9 10" id="KW-0472">Membrane</keyword>
<keyword evidence="6" id="KW-1278">Translocase</keyword>
<proteinExistence type="predicted"/>
<evidence type="ECO:0000256" key="2">
    <source>
        <dbReference type="ARBA" id="ARBA00013242"/>
    </source>
</evidence>
<dbReference type="GO" id="GO:0012505">
    <property type="term" value="C:endomembrane system"/>
    <property type="evidence" value="ECO:0007669"/>
    <property type="project" value="UniProtKB-SubCell"/>
</dbReference>
<dbReference type="GO" id="GO:0009678">
    <property type="term" value="F:diphosphate hydrolysis-driven proton transmembrane transporter activity"/>
    <property type="evidence" value="ECO:0007669"/>
    <property type="project" value="UniProtKB-EC"/>
</dbReference>
<dbReference type="GO" id="GO:0016020">
    <property type="term" value="C:membrane"/>
    <property type="evidence" value="ECO:0007669"/>
    <property type="project" value="InterPro"/>
</dbReference>
<keyword evidence="4 10" id="KW-0812">Transmembrane</keyword>
<evidence type="ECO:0000256" key="1">
    <source>
        <dbReference type="ARBA" id="ARBA00004127"/>
    </source>
</evidence>
<evidence type="ECO:0000313" key="12">
    <source>
        <dbReference type="Proteomes" id="UP000775213"/>
    </source>
</evidence>
<evidence type="ECO:0000256" key="6">
    <source>
        <dbReference type="ARBA" id="ARBA00022967"/>
    </source>
</evidence>
<sequence length="73" mass="8582">MIVNNSILRFSGLTRQFMELFFCVAIGLWAGLVIGFVTEYYTSNAYRFIFEIEKYWTLFLLLESKVKMGPLIK</sequence>
<name>A0AAV7H5J7_DENCH</name>
<evidence type="ECO:0000256" key="3">
    <source>
        <dbReference type="ARBA" id="ARBA00022448"/>
    </source>
</evidence>
<comment type="caution">
    <text evidence="11">The sequence shown here is derived from an EMBL/GenBank/DDBJ whole genome shotgun (WGS) entry which is preliminary data.</text>
</comment>
<keyword evidence="12" id="KW-1185">Reference proteome</keyword>
<keyword evidence="7 10" id="KW-1133">Transmembrane helix</keyword>
<dbReference type="Proteomes" id="UP000775213">
    <property type="component" value="Unassembled WGS sequence"/>
</dbReference>
<evidence type="ECO:0000256" key="10">
    <source>
        <dbReference type="SAM" id="Phobius"/>
    </source>
</evidence>
<evidence type="ECO:0000256" key="5">
    <source>
        <dbReference type="ARBA" id="ARBA00022842"/>
    </source>
</evidence>
<accession>A0AAV7H5J7</accession>
<reference evidence="11 12" key="1">
    <citation type="journal article" date="2021" name="Hortic Res">
        <title>Chromosome-scale assembly of the Dendrobium chrysotoxum genome enhances the understanding of orchid evolution.</title>
        <authorList>
            <person name="Zhang Y."/>
            <person name="Zhang G.Q."/>
            <person name="Zhang D."/>
            <person name="Liu X.D."/>
            <person name="Xu X.Y."/>
            <person name="Sun W.H."/>
            <person name="Yu X."/>
            <person name="Zhu X."/>
            <person name="Wang Z.W."/>
            <person name="Zhao X."/>
            <person name="Zhong W.Y."/>
            <person name="Chen H."/>
            <person name="Yin W.L."/>
            <person name="Huang T."/>
            <person name="Niu S.C."/>
            <person name="Liu Z.J."/>
        </authorList>
    </citation>
    <scope>NUCLEOTIDE SEQUENCE [LARGE SCALE GENOMIC DNA]</scope>
    <source>
        <strain evidence="11">Lindl</strain>
    </source>
</reference>
<dbReference type="EMBL" id="JAGFBR010000008">
    <property type="protein sequence ID" value="KAH0463142.1"/>
    <property type="molecule type" value="Genomic_DNA"/>
</dbReference>
<feature type="transmembrane region" description="Helical" evidence="10">
    <location>
        <begin position="20"/>
        <end position="38"/>
    </location>
</feature>
<comment type="subcellular location">
    <subcellularLocation>
        <location evidence="1">Endomembrane system</location>
        <topology evidence="1">Multi-pass membrane protein</topology>
    </subcellularLocation>
</comment>
<organism evidence="11 12">
    <name type="scientific">Dendrobium chrysotoxum</name>
    <name type="common">Orchid</name>
    <dbReference type="NCBI Taxonomy" id="161865"/>
    <lineage>
        <taxon>Eukaryota</taxon>
        <taxon>Viridiplantae</taxon>
        <taxon>Streptophyta</taxon>
        <taxon>Embryophyta</taxon>
        <taxon>Tracheophyta</taxon>
        <taxon>Spermatophyta</taxon>
        <taxon>Magnoliopsida</taxon>
        <taxon>Liliopsida</taxon>
        <taxon>Asparagales</taxon>
        <taxon>Orchidaceae</taxon>
        <taxon>Epidendroideae</taxon>
        <taxon>Malaxideae</taxon>
        <taxon>Dendrobiinae</taxon>
        <taxon>Dendrobium</taxon>
    </lineage>
</organism>
<protein>
    <recommendedName>
        <fullName evidence="2">H(+)-exporting diphosphatase</fullName>
        <ecNumber evidence="2">7.1.3.1</ecNumber>
    </recommendedName>
</protein>
<dbReference type="PANTHER" id="PTHR31998">
    <property type="entry name" value="K(+)-INSENSITIVE PYROPHOSPHATE-ENERGIZED PROTON PUMP"/>
    <property type="match status" value="1"/>
</dbReference>
<dbReference type="AlphaFoldDB" id="A0AAV7H5J7"/>
<keyword evidence="8" id="KW-0406">Ion transport</keyword>
<evidence type="ECO:0000256" key="9">
    <source>
        <dbReference type="ARBA" id="ARBA00023136"/>
    </source>
</evidence>
<dbReference type="EC" id="7.1.3.1" evidence="2"/>
<gene>
    <name evidence="11" type="ORF">IEQ34_007724</name>
</gene>
<keyword evidence="5" id="KW-0460">Magnesium</keyword>
<evidence type="ECO:0000256" key="8">
    <source>
        <dbReference type="ARBA" id="ARBA00023065"/>
    </source>
</evidence>
<dbReference type="InterPro" id="IPR004131">
    <property type="entry name" value="PPase-energised_H-pump"/>
</dbReference>
<dbReference type="GO" id="GO:0004427">
    <property type="term" value="F:inorganic diphosphate phosphatase activity"/>
    <property type="evidence" value="ECO:0007669"/>
    <property type="project" value="InterPro"/>
</dbReference>
<evidence type="ECO:0000256" key="4">
    <source>
        <dbReference type="ARBA" id="ARBA00022692"/>
    </source>
</evidence>
<evidence type="ECO:0000256" key="7">
    <source>
        <dbReference type="ARBA" id="ARBA00022989"/>
    </source>
</evidence>